<evidence type="ECO:0000256" key="1">
    <source>
        <dbReference type="SAM" id="MobiDB-lite"/>
    </source>
</evidence>
<name>A0A183DC71_9BILA</name>
<sequence length="59" mass="6310">LLSVESSSSDSEVSKASDRKSSVSSRQQQSSVGIELRERASTASVPIPFESANGRHCAW</sequence>
<organism evidence="2">
    <name type="scientific">Gongylonema pulchrum</name>
    <dbReference type="NCBI Taxonomy" id="637853"/>
    <lineage>
        <taxon>Eukaryota</taxon>
        <taxon>Metazoa</taxon>
        <taxon>Ecdysozoa</taxon>
        <taxon>Nematoda</taxon>
        <taxon>Chromadorea</taxon>
        <taxon>Rhabditida</taxon>
        <taxon>Spirurina</taxon>
        <taxon>Spiruromorpha</taxon>
        <taxon>Spiruroidea</taxon>
        <taxon>Gongylonematidae</taxon>
        <taxon>Gongylonema</taxon>
    </lineage>
</organism>
<feature type="region of interest" description="Disordered" evidence="1">
    <location>
        <begin position="1"/>
        <end position="59"/>
    </location>
</feature>
<proteinExistence type="predicted"/>
<dbReference type="AlphaFoldDB" id="A0A183DC71"/>
<feature type="compositionally biased region" description="Low complexity" evidence="1">
    <location>
        <begin position="1"/>
        <end position="11"/>
    </location>
</feature>
<protein>
    <submittedName>
        <fullName evidence="2">Uncharacterized protein</fullName>
    </submittedName>
</protein>
<dbReference type="WBParaSite" id="GPUH_0000632101-mRNA-1">
    <property type="protein sequence ID" value="GPUH_0000632101-mRNA-1"/>
    <property type="gene ID" value="GPUH_0000632101"/>
</dbReference>
<feature type="compositionally biased region" description="Low complexity" evidence="1">
    <location>
        <begin position="22"/>
        <end position="32"/>
    </location>
</feature>
<accession>A0A183DC71</accession>
<evidence type="ECO:0000313" key="2">
    <source>
        <dbReference type="WBParaSite" id="GPUH_0000632101-mRNA-1"/>
    </source>
</evidence>
<reference evidence="2" key="1">
    <citation type="submission" date="2016-06" db="UniProtKB">
        <authorList>
            <consortium name="WormBaseParasite"/>
        </authorList>
    </citation>
    <scope>IDENTIFICATION</scope>
</reference>
<feature type="compositionally biased region" description="Basic and acidic residues" evidence="1">
    <location>
        <begin position="12"/>
        <end position="21"/>
    </location>
</feature>